<evidence type="ECO:0000313" key="1">
    <source>
        <dbReference type="EMBL" id="CAB4177308.1"/>
    </source>
</evidence>
<dbReference type="EMBL" id="LR796948">
    <property type="protein sequence ID" value="CAB4177308.1"/>
    <property type="molecule type" value="Genomic_DNA"/>
</dbReference>
<dbReference type="EMBL" id="LR797391">
    <property type="protein sequence ID" value="CAB4212781.1"/>
    <property type="molecule type" value="Genomic_DNA"/>
</dbReference>
<evidence type="ECO:0000313" key="2">
    <source>
        <dbReference type="EMBL" id="CAB4199469.1"/>
    </source>
</evidence>
<proteinExistence type="predicted"/>
<protein>
    <submittedName>
        <fullName evidence="3">Uncharacterized protein</fullName>
    </submittedName>
</protein>
<name>A0A6J5SGI7_9CAUD</name>
<dbReference type="EMBL" id="LR798380">
    <property type="protein sequence ID" value="CAB5228027.1"/>
    <property type="molecule type" value="Genomic_DNA"/>
</dbReference>
<organism evidence="3">
    <name type="scientific">uncultured Caudovirales phage</name>
    <dbReference type="NCBI Taxonomy" id="2100421"/>
    <lineage>
        <taxon>Viruses</taxon>
        <taxon>Duplodnaviria</taxon>
        <taxon>Heunggongvirae</taxon>
        <taxon>Uroviricota</taxon>
        <taxon>Caudoviricetes</taxon>
        <taxon>Peduoviridae</taxon>
        <taxon>Maltschvirus</taxon>
        <taxon>Maltschvirus maltsch</taxon>
    </lineage>
</organism>
<sequence length="215" mass="21524">MAIAFDASAVTARSDVSASLTFSHTCTGVNRILFVHILGDGLTDGITGVTYAGVAMTLVNKLQMPGGSARWSYLYYLIAPATGANNVIISASGVQSIAGASASYTGAKQTGQPDASNTASSGSANALTASVTTVANQSWTVYGTLNDQGAATMGAGATQRQSSIYGQALSDSNAAITPAGSTSQTHNKTGAAWVGLIASFAPAPADGGRMFAVFP</sequence>
<evidence type="ECO:0000313" key="3">
    <source>
        <dbReference type="EMBL" id="CAB4212781.1"/>
    </source>
</evidence>
<reference evidence="3" key="1">
    <citation type="submission" date="2020-05" db="EMBL/GenBank/DDBJ databases">
        <authorList>
            <person name="Chiriac C."/>
            <person name="Salcher M."/>
            <person name="Ghai R."/>
            <person name="Kavagutti S V."/>
        </authorList>
    </citation>
    <scope>NUCLEOTIDE SEQUENCE</scope>
</reference>
<evidence type="ECO:0000313" key="4">
    <source>
        <dbReference type="EMBL" id="CAB5228027.1"/>
    </source>
</evidence>
<dbReference type="EMBL" id="LR797287">
    <property type="protein sequence ID" value="CAB4199469.1"/>
    <property type="molecule type" value="Genomic_DNA"/>
</dbReference>
<accession>A0A6J5SGI7</accession>
<gene>
    <name evidence="2" type="ORF">UFOVP1331_50</name>
    <name evidence="3" type="ORF">UFOVP1442_25</name>
    <name evidence="4" type="ORF">UFOVP1535_26</name>
    <name evidence="1" type="ORF">UFOVP998_9</name>
</gene>